<reference evidence="2 3" key="1">
    <citation type="submission" date="2017-01" db="EMBL/GenBank/DDBJ databases">
        <authorList>
            <person name="Mah S.A."/>
            <person name="Swanson W.J."/>
            <person name="Moy G.W."/>
            <person name="Vacquier V.D."/>
        </authorList>
    </citation>
    <scope>NUCLEOTIDE SEQUENCE [LARGE SCALE GENOMIC DNA]</scope>
    <source>
        <strain evidence="2 3">DCY110</strain>
    </source>
</reference>
<gene>
    <name evidence="2" type="ORF">RD110_05750</name>
</gene>
<sequence length="122" mass="13446">MQIQVNTGNGIENKETLERWAQAELTETLSHFKGELTRVEVHLSDENGDKAGGSDKRCAMEARLTHHQPVAVTHHGATQDEAFRGASGKLKRLLDSTLGRLKDHRDHGSIRKDGTLEAEPGL</sequence>
<dbReference type="STRING" id="1842727.RD110_05750"/>
<dbReference type="InterPro" id="IPR036567">
    <property type="entry name" value="RHF-like"/>
</dbReference>
<keyword evidence="3" id="KW-1185">Reference proteome</keyword>
<evidence type="ECO:0000313" key="2">
    <source>
        <dbReference type="EMBL" id="APW36756.1"/>
    </source>
</evidence>
<protein>
    <submittedName>
        <fullName evidence="2">Ribosomal subunit Interface protein</fullName>
    </submittedName>
</protein>
<dbReference type="AlphaFoldDB" id="A0A1P8JSN0"/>
<accession>A0A1P8JSN0</accession>
<dbReference type="InterPro" id="IPR003489">
    <property type="entry name" value="RHF/RaiA"/>
</dbReference>
<organism evidence="2 3">
    <name type="scientific">Rhodoferax koreensis</name>
    <dbReference type="NCBI Taxonomy" id="1842727"/>
    <lineage>
        <taxon>Bacteria</taxon>
        <taxon>Pseudomonadati</taxon>
        <taxon>Pseudomonadota</taxon>
        <taxon>Betaproteobacteria</taxon>
        <taxon>Burkholderiales</taxon>
        <taxon>Comamonadaceae</taxon>
        <taxon>Rhodoferax</taxon>
    </lineage>
</organism>
<dbReference type="SUPFAM" id="SSF69754">
    <property type="entry name" value="Ribosome binding protein Y (YfiA homologue)"/>
    <property type="match status" value="1"/>
</dbReference>
<name>A0A1P8JSN0_9BURK</name>
<dbReference type="OrthoDB" id="121633at2"/>
<dbReference type="EMBL" id="CP019236">
    <property type="protein sequence ID" value="APW36756.1"/>
    <property type="molecule type" value="Genomic_DNA"/>
</dbReference>
<proteinExistence type="predicted"/>
<evidence type="ECO:0000313" key="3">
    <source>
        <dbReference type="Proteomes" id="UP000186609"/>
    </source>
</evidence>
<dbReference type="RefSeq" id="WP_076197528.1">
    <property type="nucleotide sequence ID" value="NZ_CP019236.1"/>
</dbReference>
<feature type="compositionally biased region" description="Basic and acidic residues" evidence="1">
    <location>
        <begin position="101"/>
        <end position="115"/>
    </location>
</feature>
<evidence type="ECO:0000256" key="1">
    <source>
        <dbReference type="SAM" id="MobiDB-lite"/>
    </source>
</evidence>
<dbReference type="KEGG" id="rhy:RD110_05750"/>
<dbReference type="Gene3D" id="3.30.160.100">
    <property type="entry name" value="Ribosome hibernation promotion factor-like"/>
    <property type="match status" value="1"/>
</dbReference>
<dbReference type="Proteomes" id="UP000186609">
    <property type="component" value="Chromosome"/>
</dbReference>
<dbReference type="Pfam" id="PF02482">
    <property type="entry name" value="Ribosomal_S30AE"/>
    <property type="match status" value="1"/>
</dbReference>
<feature type="region of interest" description="Disordered" evidence="1">
    <location>
        <begin position="101"/>
        <end position="122"/>
    </location>
</feature>